<dbReference type="Pfam" id="PF13862">
    <property type="entry name" value="BCCIP"/>
    <property type="match status" value="1"/>
</dbReference>
<dbReference type="GO" id="GO:0005634">
    <property type="term" value="C:nucleus"/>
    <property type="evidence" value="ECO:0007669"/>
    <property type="project" value="TreeGrafter"/>
</dbReference>
<protein>
    <recommendedName>
        <fullName evidence="5">Protein BCP1</fullName>
    </recommendedName>
</protein>
<dbReference type="AlphaFoldDB" id="A0A2A9NCE5"/>
<evidence type="ECO:0000313" key="4">
    <source>
        <dbReference type="Proteomes" id="UP000242287"/>
    </source>
</evidence>
<dbReference type="Proteomes" id="UP000242287">
    <property type="component" value="Unassembled WGS sequence"/>
</dbReference>
<dbReference type="PANTHER" id="PTHR13261">
    <property type="entry name" value="BRCA2 AND CDKN1A INTERACTING PROTEIN"/>
    <property type="match status" value="1"/>
</dbReference>
<dbReference type="EMBL" id="KZ302069">
    <property type="protein sequence ID" value="PFH48289.1"/>
    <property type="molecule type" value="Genomic_DNA"/>
</dbReference>
<sequence>IDVEFDFFDPNPNVDYHAIKRLLIQLFGRDSDIFSLHELTELLLAQPLGTTIKTDGTESDPYAILSLINMHAYHEHPSIKALAAYFLCKAAQANPTMHTALQTLFSQSQPHVGLVICERLINMPVQVIPPMYRLLLDELQNALSADKPYKFSHILFLSRTYHLSNDEESALANSISPRQANGKSNNKKSKKAKTADMAGAGIAEEYNLLTRRPSDGIYPFHPEDLVIMQMAECTMDYKFDKAPAEPREKDAFGLDVRGRAILVRAD</sequence>
<dbReference type="InterPro" id="IPR025602">
    <property type="entry name" value="BCP1_family"/>
</dbReference>
<accession>A0A2A9NCE5</accession>
<dbReference type="PANTHER" id="PTHR13261:SF0">
    <property type="entry name" value="BRCA2 AND CDKN1A-INTERACTING PROTEIN"/>
    <property type="match status" value="1"/>
</dbReference>
<comment type="similarity">
    <text evidence="1">Belongs to the BCP1 family.</text>
</comment>
<dbReference type="OrthoDB" id="27543at2759"/>
<dbReference type="PIRSF" id="PIRSF028983">
    <property type="entry name" value="BCP1"/>
    <property type="match status" value="1"/>
</dbReference>
<gene>
    <name evidence="3" type="ORF">AMATHDRAFT_92948</name>
</gene>
<proteinExistence type="inferred from homology"/>
<keyword evidence="4" id="KW-1185">Reference proteome</keyword>
<reference evidence="3 4" key="1">
    <citation type="submission" date="2014-02" db="EMBL/GenBank/DDBJ databases">
        <title>Transposable element dynamics among asymbiotic and ectomycorrhizal Amanita fungi.</title>
        <authorList>
            <consortium name="DOE Joint Genome Institute"/>
            <person name="Hess J."/>
            <person name="Skrede I."/>
            <person name="Wolfe B."/>
            <person name="LaButti K."/>
            <person name="Ohm R.A."/>
            <person name="Grigoriev I.V."/>
            <person name="Pringle A."/>
        </authorList>
    </citation>
    <scope>NUCLEOTIDE SEQUENCE [LARGE SCALE GENOMIC DNA]</scope>
    <source>
        <strain evidence="3 4">SKay4041</strain>
    </source>
</reference>
<feature type="non-terminal residue" evidence="3">
    <location>
        <position position="266"/>
    </location>
</feature>
<evidence type="ECO:0008006" key="5">
    <source>
        <dbReference type="Google" id="ProtNLM"/>
    </source>
</evidence>
<organism evidence="3 4">
    <name type="scientific">Amanita thiersii Skay4041</name>
    <dbReference type="NCBI Taxonomy" id="703135"/>
    <lineage>
        <taxon>Eukaryota</taxon>
        <taxon>Fungi</taxon>
        <taxon>Dikarya</taxon>
        <taxon>Basidiomycota</taxon>
        <taxon>Agaricomycotina</taxon>
        <taxon>Agaricomycetes</taxon>
        <taxon>Agaricomycetidae</taxon>
        <taxon>Agaricales</taxon>
        <taxon>Pluteineae</taxon>
        <taxon>Amanitaceae</taxon>
        <taxon>Amanita</taxon>
    </lineage>
</organism>
<evidence type="ECO:0000256" key="1">
    <source>
        <dbReference type="ARBA" id="ARBA00006781"/>
    </source>
</evidence>
<evidence type="ECO:0000313" key="3">
    <source>
        <dbReference type="EMBL" id="PFH48289.1"/>
    </source>
</evidence>
<name>A0A2A9NCE5_9AGAR</name>
<dbReference type="STRING" id="703135.A0A2A9NCE5"/>
<evidence type="ECO:0000256" key="2">
    <source>
        <dbReference type="SAM" id="MobiDB-lite"/>
    </source>
</evidence>
<feature type="region of interest" description="Disordered" evidence="2">
    <location>
        <begin position="172"/>
        <end position="195"/>
    </location>
</feature>
<feature type="non-terminal residue" evidence="3">
    <location>
        <position position="1"/>
    </location>
</feature>